<dbReference type="Gene3D" id="1.10.357.10">
    <property type="entry name" value="Tetracycline Repressor, domain 2"/>
    <property type="match status" value="1"/>
</dbReference>
<keyword evidence="6" id="KW-0614">Plasmid</keyword>
<dbReference type="Pfam" id="PF21993">
    <property type="entry name" value="TetR_C_13_2"/>
    <property type="match status" value="1"/>
</dbReference>
<dbReference type="KEGG" id="bid:Bind_3845"/>
<sequence length="193" mass="21999">MWTTDNQAKQILAVATSLFRSDGYAATDIEEISARCSVVPQEIYDIFENKAMLALAVMDYIQNLFDTQILNYAYDKQVSAHERMTNLNKAIEAYFTNSKGGCIFINFGIEQMHREPIFVEPIKRYFLSLKEAYTAILLDRYGAEEALEIADTLVADLQGALIMVRINGDIWPIQRLTDRFQVHLQQGGSNRES</sequence>
<dbReference type="PANTHER" id="PTHR47506:SF7">
    <property type="entry name" value="TRANSCRIPTIONAL REGULATORY PROTEIN"/>
    <property type="match status" value="1"/>
</dbReference>
<dbReference type="AlphaFoldDB" id="B2ILH4"/>
<evidence type="ECO:0000259" key="5">
    <source>
        <dbReference type="PROSITE" id="PS50977"/>
    </source>
</evidence>
<dbReference type="SUPFAM" id="SSF48498">
    <property type="entry name" value="Tetracyclin repressor-like, C-terminal domain"/>
    <property type="match status" value="1"/>
</dbReference>
<feature type="domain" description="HTH tetR-type" evidence="5">
    <location>
        <begin position="5"/>
        <end position="65"/>
    </location>
</feature>
<keyword evidence="3" id="KW-0804">Transcription</keyword>
<name>B2ILH4_BEII9</name>
<organism evidence="6 7">
    <name type="scientific">Beijerinckia indica subsp. indica (strain ATCC 9039 / DSM 1715 / NCIMB 8712)</name>
    <dbReference type="NCBI Taxonomy" id="395963"/>
    <lineage>
        <taxon>Bacteria</taxon>
        <taxon>Pseudomonadati</taxon>
        <taxon>Pseudomonadota</taxon>
        <taxon>Alphaproteobacteria</taxon>
        <taxon>Hyphomicrobiales</taxon>
        <taxon>Beijerinckiaceae</taxon>
        <taxon>Beijerinckia</taxon>
    </lineage>
</organism>
<dbReference type="GO" id="GO:0003677">
    <property type="term" value="F:DNA binding"/>
    <property type="evidence" value="ECO:0007669"/>
    <property type="project" value="UniProtKB-UniRule"/>
</dbReference>
<dbReference type="OrthoDB" id="9811084at2"/>
<keyword evidence="7" id="KW-1185">Reference proteome</keyword>
<dbReference type="InterPro" id="IPR036271">
    <property type="entry name" value="Tet_transcr_reg_TetR-rel_C_sf"/>
</dbReference>
<protein>
    <submittedName>
        <fullName evidence="6">Transcriptional regulator, TetR family</fullName>
    </submittedName>
</protein>
<evidence type="ECO:0000256" key="2">
    <source>
        <dbReference type="ARBA" id="ARBA00023125"/>
    </source>
</evidence>
<evidence type="ECO:0000256" key="1">
    <source>
        <dbReference type="ARBA" id="ARBA00023015"/>
    </source>
</evidence>
<dbReference type="SUPFAM" id="SSF46689">
    <property type="entry name" value="Homeodomain-like"/>
    <property type="match status" value="1"/>
</dbReference>
<dbReference type="Pfam" id="PF00440">
    <property type="entry name" value="TetR_N"/>
    <property type="match status" value="1"/>
</dbReference>
<evidence type="ECO:0000256" key="4">
    <source>
        <dbReference type="PROSITE-ProRule" id="PRU00335"/>
    </source>
</evidence>
<dbReference type="EMBL" id="CP001017">
    <property type="protein sequence ID" value="ACB97374.1"/>
    <property type="molecule type" value="Genomic_DNA"/>
</dbReference>
<accession>B2ILH4</accession>
<dbReference type="InterPro" id="IPR001647">
    <property type="entry name" value="HTH_TetR"/>
</dbReference>
<dbReference type="InterPro" id="IPR054156">
    <property type="entry name" value="YxaF_TetR_C"/>
</dbReference>
<evidence type="ECO:0000256" key="3">
    <source>
        <dbReference type="ARBA" id="ARBA00023163"/>
    </source>
</evidence>
<dbReference type="InterPro" id="IPR009057">
    <property type="entry name" value="Homeodomain-like_sf"/>
</dbReference>
<dbReference type="PROSITE" id="PS50977">
    <property type="entry name" value="HTH_TETR_2"/>
    <property type="match status" value="1"/>
</dbReference>
<dbReference type="PANTHER" id="PTHR47506">
    <property type="entry name" value="TRANSCRIPTIONAL REGULATORY PROTEIN"/>
    <property type="match status" value="1"/>
</dbReference>
<dbReference type="RefSeq" id="WP_012382987.1">
    <property type="nucleotide sequence ID" value="NC_010580.1"/>
</dbReference>
<keyword evidence="1" id="KW-0805">Transcription regulation</keyword>
<feature type="DNA-binding region" description="H-T-H motif" evidence="4">
    <location>
        <begin position="28"/>
        <end position="47"/>
    </location>
</feature>
<keyword evidence="2 4" id="KW-0238">DNA-binding</keyword>
<geneLocation type="plasmid" evidence="6 7">
    <name>pBIND01</name>
</geneLocation>
<reference evidence="6 7" key="1">
    <citation type="submission" date="2008-03" db="EMBL/GenBank/DDBJ databases">
        <title>Complete sequence of plasmid1 of Beijerinckia indica subsp. indica ATCC 9039.</title>
        <authorList>
            <consortium name="US DOE Joint Genome Institute"/>
            <person name="Copeland A."/>
            <person name="Lucas S."/>
            <person name="Lapidus A."/>
            <person name="Glavina del Rio T."/>
            <person name="Dalin E."/>
            <person name="Tice H."/>
            <person name="Bruce D."/>
            <person name="Goodwin L."/>
            <person name="Pitluck S."/>
            <person name="LaButti K."/>
            <person name="Schmutz J."/>
            <person name="Larimer F."/>
            <person name="Land M."/>
            <person name="Hauser L."/>
            <person name="Kyrpides N."/>
            <person name="Mikhailova N."/>
            <person name="Dunfield P.F."/>
            <person name="Dedysh S.N."/>
            <person name="Liesack W."/>
            <person name="Saw J.H."/>
            <person name="Alam M."/>
            <person name="Chen Y."/>
            <person name="Murrell J.C."/>
            <person name="Richardson P."/>
        </authorList>
    </citation>
    <scope>NUCLEOTIDE SEQUENCE [LARGE SCALE GENOMIC DNA]</scope>
    <source>
        <strain evidence="7">ATCC 9039 / DSM 1715 / NCIMB 8712</strain>
        <plasmid evidence="6 7">pBIND01</plasmid>
    </source>
</reference>
<evidence type="ECO:0000313" key="7">
    <source>
        <dbReference type="Proteomes" id="UP000001695"/>
    </source>
</evidence>
<dbReference type="HOGENOM" id="CLU_069356_28_1_5"/>
<proteinExistence type="predicted"/>
<gene>
    <name evidence="6" type="ordered locus">Bind_3845</name>
</gene>
<dbReference type="Proteomes" id="UP000001695">
    <property type="component" value="Plasmid pBIND01"/>
</dbReference>
<evidence type="ECO:0000313" key="6">
    <source>
        <dbReference type="EMBL" id="ACB97374.1"/>
    </source>
</evidence>